<evidence type="ECO:0000313" key="2">
    <source>
        <dbReference type="Proteomes" id="UP000626092"/>
    </source>
</evidence>
<evidence type="ECO:0000313" key="1">
    <source>
        <dbReference type="EMBL" id="KAF7144006.1"/>
    </source>
</evidence>
<proteinExistence type="predicted"/>
<reference evidence="1" key="1">
    <citation type="submission" date="2019-11" db="EMBL/GenBank/DDBJ databases">
        <authorList>
            <person name="Liu Y."/>
            <person name="Hou J."/>
            <person name="Li T.-Q."/>
            <person name="Guan C.-H."/>
            <person name="Wu X."/>
            <person name="Wu H.-Z."/>
            <person name="Ling F."/>
            <person name="Zhang R."/>
            <person name="Shi X.-G."/>
            <person name="Ren J.-P."/>
            <person name="Chen E.-F."/>
            <person name="Sun J.-M."/>
        </authorList>
    </citation>
    <scope>NUCLEOTIDE SEQUENCE</scope>
    <source>
        <strain evidence="1">Adult_tree_wgs_1</strain>
        <tissue evidence="1">Leaves</tissue>
    </source>
</reference>
<accession>A0A834H3A8</accession>
<organism evidence="1 2">
    <name type="scientific">Rhododendron simsii</name>
    <name type="common">Sims's rhododendron</name>
    <dbReference type="NCBI Taxonomy" id="118357"/>
    <lineage>
        <taxon>Eukaryota</taxon>
        <taxon>Viridiplantae</taxon>
        <taxon>Streptophyta</taxon>
        <taxon>Embryophyta</taxon>
        <taxon>Tracheophyta</taxon>
        <taxon>Spermatophyta</taxon>
        <taxon>Magnoliopsida</taxon>
        <taxon>eudicotyledons</taxon>
        <taxon>Gunneridae</taxon>
        <taxon>Pentapetalae</taxon>
        <taxon>asterids</taxon>
        <taxon>Ericales</taxon>
        <taxon>Ericaceae</taxon>
        <taxon>Ericoideae</taxon>
        <taxon>Rhodoreae</taxon>
        <taxon>Rhododendron</taxon>
    </lineage>
</organism>
<dbReference type="EMBL" id="WJXA01000005">
    <property type="protein sequence ID" value="KAF7144006.1"/>
    <property type="molecule type" value="Genomic_DNA"/>
</dbReference>
<protein>
    <submittedName>
        <fullName evidence="1">Uncharacterized protein</fullName>
    </submittedName>
</protein>
<comment type="caution">
    <text evidence="1">The sequence shown here is derived from an EMBL/GenBank/DDBJ whole genome shotgun (WGS) entry which is preliminary data.</text>
</comment>
<dbReference type="AlphaFoldDB" id="A0A834H3A8"/>
<sequence>MRVCHSKTTMIRMASVVIRSPLFISSQNKSENIKGITRLRRRTTISSVIPSYSNSRIPFTVVKTRLMSSLTSDSFHPELSGAHNMLDDSGFDELALSYQDQSDNGKASGDGVTANWKDLENSERPTIRECNRTLDEMQLLDMSDPLYAVACSIFCESEAHREQWMLLRQKPKGVIKNWIEMNGKKLRML</sequence>
<name>A0A834H3A8_RHOSS</name>
<keyword evidence="2" id="KW-1185">Reference proteome</keyword>
<gene>
    <name evidence="1" type="ORF">RHSIM_Rhsim05G0209100</name>
</gene>
<dbReference type="Proteomes" id="UP000626092">
    <property type="component" value="Unassembled WGS sequence"/>
</dbReference>